<keyword evidence="3" id="KW-0813">Transport</keyword>
<evidence type="ECO:0000259" key="10">
    <source>
        <dbReference type="Pfam" id="PF14703"/>
    </source>
</evidence>
<feature type="transmembrane region" description="Helical" evidence="7">
    <location>
        <begin position="518"/>
        <end position="541"/>
    </location>
</feature>
<dbReference type="JaponicusDB" id="SJAG_03895"/>
<evidence type="ECO:0000256" key="4">
    <source>
        <dbReference type="ARBA" id="ARBA00022692"/>
    </source>
</evidence>
<evidence type="ECO:0000256" key="6">
    <source>
        <dbReference type="ARBA" id="ARBA00023136"/>
    </source>
</evidence>
<feature type="transmembrane region" description="Helical" evidence="7">
    <location>
        <begin position="561"/>
        <end position="588"/>
    </location>
</feature>
<dbReference type="Proteomes" id="UP000001744">
    <property type="component" value="Unassembled WGS sequence"/>
</dbReference>
<dbReference type="GO" id="GO:0005886">
    <property type="term" value="C:plasma membrane"/>
    <property type="evidence" value="ECO:0000318"/>
    <property type="project" value="GO_Central"/>
</dbReference>
<gene>
    <name evidence="11" type="ORF">SJAG_03895</name>
</gene>
<dbReference type="AlphaFoldDB" id="B6K5C5"/>
<dbReference type="GeneID" id="7050532"/>
<keyword evidence="4 7" id="KW-0812">Transmembrane</keyword>
<feature type="transmembrane region" description="Helical" evidence="7">
    <location>
        <begin position="176"/>
        <end position="196"/>
    </location>
</feature>
<dbReference type="RefSeq" id="XP_002175022.2">
    <property type="nucleotide sequence ID" value="XM_002174986.2"/>
</dbReference>
<keyword evidence="5 7" id="KW-1133">Transmembrane helix</keyword>
<feature type="transmembrane region" description="Helical" evidence="7">
    <location>
        <begin position="27"/>
        <end position="44"/>
    </location>
</feature>
<dbReference type="Pfam" id="PF14703">
    <property type="entry name" value="PHM7_cyt"/>
    <property type="match status" value="1"/>
</dbReference>
<organism evidence="11 12">
    <name type="scientific">Schizosaccharomyces japonicus (strain yFS275 / FY16936)</name>
    <name type="common">Fission yeast</name>
    <dbReference type="NCBI Taxonomy" id="402676"/>
    <lineage>
        <taxon>Eukaryota</taxon>
        <taxon>Fungi</taxon>
        <taxon>Dikarya</taxon>
        <taxon>Ascomycota</taxon>
        <taxon>Taphrinomycotina</taxon>
        <taxon>Schizosaccharomycetes</taxon>
        <taxon>Schizosaccharomycetales</taxon>
        <taxon>Schizosaccharomycetaceae</taxon>
        <taxon>Schizosaccharomyces</taxon>
    </lineage>
</organism>
<accession>B6K5C5</accession>
<feature type="transmembrane region" description="Helical" evidence="7">
    <location>
        <begin position="477"/>
        <end position="497"/>
    </location>
</feature>
<dbReference type="InterPro" id="IPR003864">
    <property type="entry name" value="CSC1/OSCA1-like_7TM"/>
</dbReference>
<evidence type="ECO:0000313" key="12">
    <source>
        <dbReference type="Proteomes" id="UP000001744"/>
    </source>
</evidence>
<evidence type="ECO:0000313" key="11">
    <source>
        <dbReference type="EMBL" id="EEB08729.2"/>
    </source>
</evidence>
<sequence>MFTQLQDTDEPGGDPRMSPSSDLRTQFWLAFALGSTAITFFCLLRRRWSELYAARSTLLGLQLPELSTSLWKWVVDLIRIPDATVQQCAGLDGFVFLLFFRMAMKFLSFASLLGVTVIIPVNKYFRDDAFGNITFVSTSSTEGVKVSGFFSIIDFFRRKYDEISEWPGFAQKGDGFLYLYVAFTYIISIFLLYVLFASTKQIADIRQTYLARQTRLTDRTVLVSGLPPELRSELALKRYLNDLKIGTVERICICRNYTLMDKILSNRNRYMHSLEYYWAKYLRNCERLGLPVASSAYDISSPVANNSYNESSSLLAAAEYRLCRPLIRSHFFKCCGKKIDAIDYYSAKLYKCDKRLDAAHHVDFTATGQAFVTFESMASAQIAAQTHIDMKSLMGLHIILAPSPQDVQWHNTYMGRWHRFFQSWFVSVITLLLILLWTVPVGAIAVLINIDTIRKLWPSLARLLEDVPFMRTLIQTFLPTLVYSLFINFSPFLFRWLSRMQGFSSRGEEEIYTVGKNYAYLFVNFFLVYIIAGTSNIWSWAHDATQFAILLANRLPKQAQFFIDLIVLQGIGMLPFRLAQFGNLFSFAVRRWRARTLRDYKSLQQPDSFSYGIYLPQPLFIMLICLCYSIISPLILVFGLIYFTMGFIVYKYELIYAMEHPQHSTGQLWSTIFQRMVMSCAIMQMTMMGLMSLRRAYWLSTVIAPLLIFTLASSYNFFKMISPAMNFVSLYYIQREQAHPIARTRESSSSGSATPYVHPGFASALEQPLIDSVPSANELV</sequence>
<dbReference type="STRING" id="402676.B6K5C5"/>
<evidence type="ECO:0000256" key="5">
    <source>
        <dbReference type="ARBA" id="ARBA00022989"/>
    </source>
</evidence>
<reference evidence="11 12" key="1">
    <citation type="journal article" date="2011" name="Science">
        <title>Comparative functional genomics of the fission yeasts.</title>
        <authorList>
            <person name="Rhind N."/>
            <person name="Chen Z."/>
            <person name="Yassour M."/>
            <person name="Thompson D.A."/>
            <person name="Haas B.J."/>
            <person name="Habib N."/>
            <person name="Wapinski I."/>
            <person name="Roy S."/>
            <person name="Lin M.F."/>
            <person name="Heiman D.I."/>
            <person name="Young S.K."/>
            <person name="Furuya K."/>
            <person name="Guo Y."/>
            <person name="Pidoux A."/>
            <person name="Chen H.M."/>
            <person name="Robbertse B."/>
            <person name="Goldberg J.M."/>
            <person name="Aoki K."/>
            <person name="Bayne E.H."/>
            <person name="Berlin A.M."/>
            <person name="Desjardins C.A."/>
            <person name="Dobbs E."/>
            <person name="Dukaj L."/>
            <person name="Fan L."/>
            <person name="FitzGerald M.G."/>
            <person name="French C."/>
            <person name="Gujja S."/>
            <person name="Hansen K."/>
            <person name="Keifenheim D."/>
            <person name="Levin J.Z."/>
            <person name="Mosher R.A."/>
            <person name="Mueller C.A."/>
            <person name="Pfiffner J."/>
            <person name="Priest M."/>
            <person name="Russ C."/>
            <person name="Smialowska A."/>
            <person name="Swoboda P."/>
            <person name="Sykes S.M."/>
            <person name="Vaughn M."/>
            <person name="Vengrova S."/>
            <person name="Yoder R."/>
            <person name="Zeng Q."/>
            <person name="Allshire R."/>
            <person name="Baulcombe D."/>
            <person name="Birren B.W."/>
            <person name="Brown W."/>
            <person name="Ekwall K."/>
            <person name="Kellis M."/>
            <person name="Leatherwood J."/>
            <person name="Levin H."/>
            <person name="Margalit H."/>
            <person name="Martienssen R."/>
            <person name="Nieduszynski C.A."/>
            <person name="Spatafora J.W."/>
            <person name="Friedman N."/>
            <person name="Dalgaard J.Z."/>
            <person name="Baumann P."/>
            <person name="Niki H."/>
            <person name="Regev A."/>
            <person name="Nusbaum C."/>
        </authorList>
    </citation>
    <scope>NUCLEOTIDE SEQUENCE [LARGE SCALE GENOMIC DNA]</scope>
    <source>
        <strain evidence="12">yFS275 / FY16936</strain>
    </source>
</reference>
<dbReference type="InterPro" id="IPR045122">
    <property type="entry name" value="Csc1-like"/>
</dbReference>
<proteinExistence type="inferred from homology"/>
<comment type="subcellular location">
    <subcellularLocation>
        <location evidence="1">Membrane</location>
        <topology evidence="1">Multi-pass membrane protein</topology>
    </subcellularLocation>
</comment>
<feature type="domain" description="CSC1/OSCA1-like 7TM region" evidence="8">
    <location>
        <begin position="423"/>
        <end position="691"/>
    </location>
</feature>
<protein>
    <submittedName>
        <fullName evidence="11">DUF221 family protein</fullName>
    </submittedName>
</protein>
<feature type="domain" description="CSC1/OSCA1-like N-terminal transmembrane" evidence="9">
    <location>
        <begin position="23"/>
        <end position="196"/>
    </location>
</feature>
<dbReference type="OrthoDB" id="1689567at2759"/>
<evidence type="ECO:0000256" key="2">
    <source>
        <dbReference type="ARBA" id="ARBA00007779"/>
    </source>
</evidence>
<keyword evidence="6 7" id="KW-0472">Membrane</keyword>
<dbReference type="InterPro" id="IPR027815">
    <property type="entry name" value="CSC1/OSCA1-like_cyt"/>
</dbReference>
<feature type="transmembrane region" description="Helical" evidence="7">
    <location>
        <begin position="424"/>
        <end position="450"/>
    </location>
</feature>
<dbReference type="VEuPathDB" id="FungiDB:SJAG_03895"/>
<dbReference type="HOGENOM" id="CLU_002458_0_0_1"/>
<name>B6K5C5_SCHJY</name>
<keyword evidence="12" id="KW-1185">Reference proteome</keyword>
<evidence type="ECO:0000259" key="8">
    <source>
        <dbReference type="Pfam" id="PF02714"/>
    </source>
</evidence>
<dbReference type="eggNOG" id="KOG1134">
    <property type="taxonomic scope" value="Eukaryota"/>
</dbReference>
<dbReference type="OMA" id="CSCKKEN"/>
<dbReference type="GO" id="GO:0005227">
    <property type="term" value="F:calcium-activated cation channel activity"/>
    <property type="evidence" value="ECO:0000318"/>
    <property type="project" value="GO_Central"/>
</dbReference>
<feature type="transmembrane region" description="Helical" evidence="7">
    <location>
        <begin position="609"/>
        <end position="631"/>
    </location>
</feature>
<dbReference type="EMBL" id="KE651167">
    <property type="protein sequence ID" value="EEB08729.2"/>
    <property type="molecule type" value="Genomic_DNA"/>
</dbReference>
<dbReference type="Pfam" id="PF02714">
    <property type="entry name" value="RSN1_7TM"/>
    <property type="match status" value="1"/>
</dbReference>
<comment type="similarity">
    <text evidence="2">Belongs to the CSC1 (TC 1.A.17) family.</text>
</comment>
<feature type="domain" description="CSC1/OSCA1-like cytosolic" evidence="10">
    <location>
        <begin position="218"/>
        <end position="411"/>
    </location>
</feature>
<evidence type="ECO:0000256" key="7">
    <source>
        <dbReference type="SAM" id="Phobius"/>
    </source>
</evidence>
<dbReference type="Pfam" id="PF13967">
    <property type="entry name" value="RSN1_TM"/>
    <property type="match status" value="1"/>
</dbReference>
<evidence type="ECO:0000259" key="9">
    <source>
        <dbReference type="Pfam" id="PF13967"/>
    </source>
</evidence>
<dbReference type="PANTHER" id="PTHR13018">
    <property type="entry name" value="PROBABLE MEMBRANE PROTEIN DUF221-RELATED"/>
    <property type="match status" value="1"/>
</dbReference>
<dbReference type="PANTHER" id="PTHR13018:SF5">
    <property type="entry name" value="RE44586P"/>
    <property type="match status" value="1"/>
</dbReference>
<evidence type="ECO:0000256" key="3">
    <source>
        <dbReference type="ARBA" id="ARBA00022448"/>
    </source>
</evidence>
<feature type="transmembrane region" description="Helical" evidence="7">
    <location>
        <begin position="696"/>
        <end position="718"/>
    </location>
</feature>
<feature type="transmembrane region" description="Helical" evidence="7">
    <location>
        <begin position="106"/>
        <end position="125"/>
    </location>
</feature>
<dbReference type="InterPro" id="IPR032880">
    <property type="entry name" value="CSC1/OSCA1-like_N"/>
</dbReference>
<feature type="transmembrane region" description="Helical" evidence="7">
    <location>
        <begin position="637"/>
        <end position="656"/>
    </location>
</feature>
<evidence type="ECO:0000256" key="1">
    <source>
        <dbReference type="ARBA" id="ARBA00004141"/>
    </source>
</evidence>